<feature type="binding site" evidence="5">
    <location>
        <begin position="87"/>
        <end position="90"/>
    </location>
    <ligand>
        <name>GTP</name>
        <dbReference type="ChEBI" id="CHEBI:37565"/>
    </ligand>
</feature>
<protein>
    <submittedName>
        <fullName evidence="7">Uncharacterized protein</fullName>
    </submittedName>
</protein>
<evidence type="ECO:0000256" key="1">
    <source>
        <dbReference type="ARBA" id="ARBA00022723"/>
    </source>
</evidence>
<dbReference type="PANTHER" id="PTHR10218">
    <property type="entry name" value="GTP-BINDING PROTEIN ALPHA SUBUNIT"/>
    <property type="match status" value="1"/>
</dbReference>
<dbReference type="FunFam" id="3.40.50.300:FF:000720">
    <property type="entry name" value="Guanine nucleotide-binding protein G(k) subunit alpha"/>
    <property type="match status" value="1"/>
</dbReference>
<reference evidence="7" key="1">
    <citation type="journal article" date="2020" name="J. Eukaryot. Microbiol.">
        <title>De novo Sequencing, Assembly and Annotation of the Transcriptome for the Free-Living Testate Amoeba Arcella intermedia.</title>
        <authorList>
            <person name="Ribeiro G.M."/>
            <person name="Porfirio-Sousa A.L."/>
            <person name="Maurer-Alcala X.X."/>
            <person name="Katz L.A."/>
            <person name="Lahr D.J.G."/>
        </authorList>
    </citation>
    <scope>NUCLEOTIDE SEQUENCE</scope>
</reference>
<keyword evidence="3 5" id="KW-0342">GTP-binding</keyword>
<dbReference type="AlphaFoldDB" id="A0A6B2LIB2"/>
<organism evidence="7">
    <name type="scientific">Arcella intermedia</name>
    <dbReference type="NCBI Taxonomy" id="1963864"/>
    <lineage>
        <taxon>Eukaryota</taxon>
        <taxon>Amoebozoa</taxon>
        <taxon>Tubulinea</taxon>
        <taxon>Elardia</taxon>
        <taxon>Arcellinida</taxon>
        <taxon>Sphaerothecina</taxon>
        <taxon>Arcellidae</taxon>
        <taxon>Arcella</taxon>
    </lineage>
</organism>
<dbReference type="SUPFAM" id="SSF52540">
    <property type="entry name" value="P-loop containing nucleoside triphosphate hydrolases"/>
    <property type="match status" value="1"/>
</dbReference>
<dbReference type="InterPro" id="IPR027417">
    <property type="entry name" value="P-loop_NTPase"/>
</dbReference>
<dbReference type="GO" id="GO:0031683">
    <property type="term" value="F:G-protein beta/gamma-subunit complex binding"/>
    <property type="evidence" value="ECO:0007669"/>
    <property type="project" value="InterPro"/>
</dbReference>
<keyword evidence="4" id="KW-0807">Transducer</keyword>
<proteinExistence type="predicted"/>
<dbReference type="EMBL" id="GIBP01007581">
    <property type="protein sequence ID" value="NDV36550.1"/>
    <property type="molecule type" value="Transcribed_RNA"/>
</dbReference>
<dbReference type="GO" id="GO:0005737">
    <property type="term" value="C:cytoplasm"/>
    <property type="evidence" value="ECO:0007669"/>
    <property type="project" value="TreeGrafter"/>
</dbReference>
<evidence type="ECO:0000256" key="3">
    <source>
        <dbReference type="ARBA" id="ARBA00023134"/>
    </source>
</evidence>
<keyword evidence="6" id="KW-0460">Magnesium</keyword>
<name>A0A6B2LIB2_9EUKA</name>
<dbReference type="GO" id="GO:0007188">
    <property type="term" value="P:adenylate cyclase-modulating G protein-coupled receptor signaling pathway"/>
    <property type="evidence" value="ECO:0007669"/>
    <property type="project" value="TreeGrafter"/>
</dbReference>
<evidence type="ECO:0000256" key="5">
    <source>
        <dbReference type="PIRSR" id="PIRSR601019-1"/>
    </source>
</evidence>
<dbReference type="PROSITE" id="PS51882">
    <property type="entry name" value="G_ALPHA"/>
    <property type="match status" value="1"/>
</dbReference>
<dbReference type="GO" id="GO:0005834">
    <property type="term" value="C:heterotrimeric G-protein complex"/>
    <property type="evidence" value="ECO:0007669"/>
    <property type="project" value="TreeGrafter"/>
</dbReference>
<accession>A0A6B2LIB2</accession>
<evidence type="ECO:0000256" key="4">
    <source>
        <dbReference type="ARBA" id="ARBA00023224"/>
    </source>
</evidence>
<feature type="binding site" evidence="6">
    <location>
        <position position="7"/>
    </location>
    <ligand>
        <name>Mg(2+)</name>
        <dbReference type="ChEBI" id="CHEBI:18420"/>
    </ligand>
</feature>
<dbReference type="Pfam" id="PF00503">
    <property type="entry name" value="G-alpha"/>
    <property type="match status" value="1"/>
</dbReference>
<evidence type="ECO:0000313" key="7">
    <source>
        <dbReference type="EMBL" id="NDV36550.1"/>
    </source>
</evidence>
<dbReference type="GO" id="GO:0046872">
    <property type="term" value="F:metal ion binding"/>
    <property type="evidence" value="ECO:0007669"/>
    <property type="project" value="UniProtKB-KW"/>
</dbReference>
<dbReference type="PANTHER" id="PTHR10218:SF302">
    <property type="entry name" value="GUANINE NUCLEOTIDE-BINDING PROTEIN ALPHA-5 SUBUNIT"/>
    <property type="match status" value="1"/>
</dbReference>
<keyword evidence="2 5" id="KW-0547">Nucleotide-binding</keyword>
<sequence length="211" mass="24549">MRLRVKTTGILETSWQEGPISYKLCDVGGAKSERRKWIHCLGDVHQTIFVVNLCSILWPHPEDNDSLETWEALHGVKFLKKFALVFNKWDLFEKFMKLDQFQEFKSKFGAGLCDVVSCGRFIALEFLKCLKDEKVKVIFTSFVSEDFESCREHLLDPDGFEEKEKVRMMFPSGVPTWEKQIRLLYLGHRDIASPLSGLPIEIIKSIHHHLF</sequence>
<evidence type="ECO:0000256" key="6">
    <source>
        <dbReference type="PIRSR" id="PIRSR601019-2"/>
    </source>
</evidence>
<evidence type="ECO:0000256" key="2">
    <source>
        <dbReference type="ARBA" id="ARBA00022741"/>
    </source>
</evidence>
<dbReference type="InterPro" id="IPR001019">
    <property type="entry name" value="Gprotein_alpha_su"/>
</dbReference>
<dbReference type="GO" id="GO:0003924">
    <property type="term" value="F:GTPase activity"/>
    <property type="evidence" value="ECO:0007669"/>
    <property type="project" value="InterPro"/>
</dbReference>
<dbReference type="GO" id="GO:0001664">
    <property type="term" value="F:G protein-coupled receptor binding"/>
    <property type="evidence" value="ECO:0007669"/>
    <property type="project" value="TreeGrafter"/>
</dbReference>
<keyword evidence="1 6" id="KW-0479">Metal-binding</keyword>
<dbReference type="Gene3D" id="3.40.50.300">
    <property type="entry name" value="P-loop containing nucleotide triphosphate hydrolases"/>
    <property type="match status" value="1"/>
</dbReference>
<dbReference type="GO" id="GO:0005525">
    <property type="term" value="F:GTP binding"/>
    <property type="evidence" value="ECO:0007669"/>
    <property type="project" value="UniProtKB-KW"/>
</dbReference>